<name>A0A2N8UGC1_9BASI</name>
<sequence>MVRTRSSAALTTAAASASNKSGASKPSPTASAPGSSKFPYSLPYPQLCLRTHPSLYRTGVGEQGVLMVEPYKSELLPHWKFKSPPIAAASAAKLHSIFVSYVAEDDFAGADLARKFIQMGYTRARRYANHKGGRKYIYDDETGKRREIARLEVKDQDADKAEAARIFKRVLDEQVWTNEKYTRMRERHLAWAKTQPVLAEDSQAVQEAILKDPCKERLVRKW</sequence>
<dbReference type="InterPro" id="IPR025494">
    <property type="entry name" value="DUF4385"/>
</dbReference>
<gene>
    <name evidence="2" type="ORF">SRS1_14546</name>
</gene>
<protein>
    <recommendedName>
        <fullName evidence="4">DUF4385 domain protein</fullName>
    </recommendedName>
</protein>
<feature type="compositionally biased region" description="Low complexity" evidence="1">
    <location>
        <begin position="1"/>
        <end position="28"/>
    </location>
</feature>
<dbReference type="Pfam" id="PF14328">
    <property type="entry name" value="DUF4385"/>
    <property type="match status" value="1"/>
</dbReference>
<evidence type="ECO:0008006" key="4">
    <source>
        <dbReference type="Google" id="ProtNLM"/>
    </source>
</evidence>
<dbReference type="AlphaFoldDB" id="A0A2N8UGC1"/>
<accession>A0A2N8UGC1</accession>
<proteinExistence type="predicted"/>
<organism evidence="2 3">
    <name type="scientific">Sporisorium reilianum f. sp. reilianum</name>
    <dbReference type="NCBI Taxonomy" id="72559"/>
    <lineage>
        <taxon>Eukaryota</taxon>
        <taxon>Fungi</taxon>
        <taxon>Dikarya</taxon>
        <taxon>Basidiomycota</taxon>
        <taxon>Ustilaginomycotina</taxon>
        <taxon>Ustilaginomycetes</taxon>
        <taxon>Ustilaginales</taxon>
        <taxon>Ustilaginaceae</taxon>
        <taxon>Sporisorium</taxon>
    </lineage>
</organism>
<evidence type="ECO:0000313" key="3">
    <source>
        <dbReference type="Proteomes" id="UP000239563"/>
    </source>
</evidence>
<dbReference type="Proteomes" id="UP000239563">
    <property type="component" value="Chromosome IX"/>
</dbReference>
<evidence type="ECO:0000256" key="1">
    <source>
        <dbReference type="SAM" id="MobiDB-lite"/>
    </source>
</evidence>
<dbReference type="EMBL" id="LT795062">
    <property type="protein sequence ID" value="SJX63800.1"/>
    <property type="molecule type" value="Genomic_DNA"/>
</dbReference>
<reference evidence="2 3" key="1">
    <citation type="submission" date="2017-02" db="EMBL/GenBank/DDBJ databases">
        <authorList>
            <person name="Peterson S.W."/>
        </authorList>
    </citation>
    <scope>NUCLEOTIDE SEQUENCE [LARGE SCALE GENOMIC DNA]</scope>
    <source>
        <strain evidence="2 3">SRS1_H2-8</strain>
    </source>
</reference>
<evidence type="ECO:0000313" key="2">
    <source>
        <dbReference type="EMBL" id="SJX63800.1"/>
    </source>
</evidence>
<feature type="region of interest" description="Disordered" evidence="1">
    <location>
        <begin position="1"/>
        <end position="35"/>
    </location>
</feature>